<keyword evidence="10" id="KW-1185">Reference proteome</keyword>
<dbReference type="PANTHER" id="PTHR10430:SF39">
    <property type="entry name" value="PEROXISOMAL MEMBRANE ASSOCIATED PROTEIN 20"/>
    <property type="match status" value="1"/>
</dbReference>
<evidence type="ECO:0000256" key="4">
    <source>
        <dbReference type="ARBA" id="ARBA00023002"/>
    </source>
</evidence>
<dbReference type="CDD" id="cd03013">
    <property type="entry name" value="PRX5_like"/>
    <property type="match status" value="1"/>
</dbReference>
<protein>
    <submittedName>
        <fullName evidence="9">Redoxin</fullName>
    </submittedName>
</protein>
<dbReference type="GO" id="GO:0042744">
    <property type="term" value="P:hydrogen peroxide catabolic process"/>
    <property type="evidence" value="ECO:0007669"/>
    <property type="project" value="TreeGrafter"/>
</dbReference>
<proteinExistence type="inferred from homology"/>
<dbReference type="GO" id="GO:0005777">
    <property type="term" value="C:peroxisome"/>
    <property type="evidence" value="ECO:0007669"/>
    <property type="project" value="TreeGrafter"/>
</dbReference>
<dbReference type="GO" id="GO:0005829">
    <property type="term" value="C:cytosol"/>
    <property type="evidence" value="ECO:0007669"/>
    <property type="project" value="TreeGrafter"/>
</dbReference>
<dbReference type="RefSeq" id="XP_020048178.1">
    <property type="nucleotide sequence ID" value="XM_020190440.1"/>
</dbReference>
<evidence type="ECO:0000256" key="3">
    <source>
        <dbReference type="ARBA" id="ARBA00022862"/>
    </source>
</evidence>
<evidence type="ECO:0000256" key="7">
    <source>
        <dbReference type="RuleBase" id="RU366011"/>
    </source>
</evidence>
<comment type="function">
    <text evidence="7">Thiol-specific peroxidase that catalyzes the reduction of hydrogen peroxide and organic hydroperoxides to water and alcohols, respectively. Plays a role in cell protection against oxidative stress by detoxifying peroxides.</text>
</comment>
<dbReference type="Gene3D" id="3.40.30.10">
    <property type="entry name" value="Glutaredoxin"/>
    <property type="match status" value="1"/>
</dbReference>
<dbReference type="Pfam" id="PF08534">
    <property type="entry name" value="Redoxin"/>
    <property type="match status" value="1"/>
</dbReference>
<evidence type="ECO:0000256" key="5">
    <source>
        <dbReference type="ARBA" id="ARBA00023284"/>
    </source>
</evidence>
<keyword evidence="3 7" id="KW-0049">Antioxidant</keyword>
<feature type="active site" description="Cysteine sulfenic acid (-SOH) intermediate" evidence="6">
    <location>
        <position position="74"/>
    </location>
</feature>
<keyword evidence="2 7" id="KW-0575">Peroxidase</keyword>
<keyword evidence="5 7" id="KW-0676">Redox-active center</keyword>
<dbReference type="InterPro" id="IPR013740">
    <property type="entry name" value="Redoxin"/>
</dbReference>
<dbReference type="GO" id="GO:0008379">
    <property type="term" value="F:thioredoxin peroxidase activity"/>
    <property type="evidence" value="ECO:0007669"/>
    <property type="project" value="InterPro"/>
</dbReference>
<dbReference type="GeneID" id="30964076"/>
<feature type="domain" description="Redoxin" evidence="8">
    <location>
        <begin position="57"/>
        <end position="189"/>
    </location>
</feature>
<evidence type="ECO:0000256" key="6">
    <source>
        <dbReference type="PIRSR" id="PIRSR637944-1"/>
    </source>
</evidence>
<evidence type="ECO:0000256" key="2">
    <source>
        <dbReference type="ARBA" id="ARBA00022559"/>
    </source>
</evidence>
<comment type="similarity">
    <text evidence="1 7">Belongs to the peroxiredoxin family. Prx5 subfamily.</text>
</comment>
<evidence type="ECO:0000256" key="1">
    <source>
        <dbReference type="ARBA" id="ARBA00010505"/>
    </source>
</evidence>
<keyword evidence="4 7" id="KW-0560">Oxidoreductase</keyword>
<dbReference type="GO" id="GO:0005739">
    <property type="term" value="C:mitochondrion"/>
    <property type="evidence" value="ECO:0007669"/>
    <property type="project" value="TreeGrafter"/>
</dbReference>
<dbReference type="AlphaFoldDB" id="A0A1D2VJS6"/>
<gene>
    <name evidence="9" type="ORF">ASCRUDRAFT_33549</name>
</gene>
<organism evidence="9 10">
    <name type="scientific">Ascoidea rubescens DSM 1968</name>
    <dbReference type="NCBI Taxonomy" id="1344418"/>
    <lineage>
        <taxon>Eukaryota</taxon>
        <taxon>Fungi</taxon>
        <taxon>Dikarya</taxon>
        <taxon>Ascomycota</taxon>
        <taxon>Saccharomycotina</taxon>
        <taxon>Saccharomycetes</taxon>
        <taxon>Ascoideaceae</taxon>
        <taxon>Ascoidea</taxon>
    </lineage>
</organism>
<dbReference type="InParanoid" id="A0A1D2VJS6"/>
<dbReference type="Proteomes" id="UP000095038">
    <property type="component" value="Unassembled WGS sequence"/>
</dbReference>
<name>A0A1D2VJS6_9ASCO</name>
<dbReference type="OrthoDB" id="1882547at2759"/>
<dbReference type="PANTHER" id="PTHR10430">
    <property type="entry name" value="PEROXIREDOXIN"/>
    <property type="match status" value="1"/>
</dbReference>
<dbReference type="EMBL" id="KV454478">
    <property type="protein sequence ID" value="ODV61871.1"/>
    <property type="molecule type" value="Genomic_DNA"/>
</dbReference>
<sequence>MNCLRGKQFPSLINQNIKRINSKRYISVGGKLKEEILFEGSPKNGVSILELLKQDKDSKRSIIVGVPGAFSPGCSEKHIPQYIEKISKINQEVGINKIYVISVNDSFVMKAWKEKFFGESPELNDKFRFLADTNGKFTEKNELSFDARNIFGNYRSKRYSLIVDNEGVVLQSFIEPDNVGINVSSAENVFKNISK</sequence>
<evidence type="ECO:0000259" key="8">
    <source>
        <dbReference type="Pfam" id="PF08534"/>
    </source>
</evidence>
<accession>A0A1D2VJS6</accession>
<dbReference type="GO" id="GO:0034599">
    <property type="term" value="P:cellular response to oxidative stress"/>
    <property type="evidence" value="ECO:0007669"/>
    <property type="project" value="InterPro"/>
</dbReference>
<evidence type="ECO:0000313" key="10">
    <source>
        <dbReference type="Proteomes" id="UP000095038"/>
    </source>
</evidence>
<dbReference type="STRING" id="1344418.A0A1D2VJS6"/>
<reference evidence="10" key="1">
    <citation type="submission" date="2016-05" db="EMBL/GenBank/DDBJ databases">
        <title>Comparative genomics of biotechnologically important yeasts.</title>
        <authorList>
            <consortium name="DOE Joint Genome Institute"/>
            <person name="Riley R."/>
            <person name="Haridas S."/>
            <person name="Wolfe K.H."/>
            <person name="Lopes M.R."/>
            <person name="Hittinger C.T."/>
            <person name="Goker M."/>
            <person name="Salamov A."/>
            <person name="Wisecaver J."/>
            <person name="Long T.M."/>
            <person name="Aerts A.L."/>
            <person name="Barry K."/>
            <person name="Choi C."/>
            <person name="Clum A."/>
            <person name="Coughlan A.Y."/>
            <person name="Deshpande S."/>
            <person name="Douglass A.P."/>
            <person name="Hanson S.J."/>
            <person name="Klenk H.-P."/>
            <person name="Labutti K."/>
            <person name="Lapidus A."/>
            <person name="Lindquist E."/>
            <person name="Lipzen A."/>
            <person name="Meier-Kolthoff J.P."/>
            <person name="Ohm R.A."/>
            <person name="Otillar R.P."/>
            <person name="Pangilinan J."/>
            <person name="Peng Y."/>
            <person name="Rokas A."/>
            <person name="Rosa C.A."/>
            <person name="Scheuner C."/>
            <person name="Sibirny A.A."/>
            <person name="Slot J.C."/>
            <person name="Stielow J.B."/>
            <person name="Sun H."/>
            <person name="Kurtzman C.P."/>
            <person name="Blackwell M."/>
            <person name="Grigoriev I.V."/>
            <person name="Jeffries T.W."/>
        </authorList>
    </citation>
    <scope>NUCLEOTIDE SEQUENCE [LARGE SCALE GENOMIC DNA]</scope>
    <source>
        <strain evidence="10">DSM 1968</strain>
    </source>
</reference>
<dbReference type="InterPro" id="IPR036249">
    <property type="entry name" value="Thioredoxin-like_sf"/>
</dbReference>
<dbReference type="InterPro" id="IPR037944">
    <property type="entry name" value="PRX5-like"/>
</dbReference>
<dbReference type="GO" id="GO:0045454">
    <property type="term" value="P:cell redox homeostasis"/>
    <property type="evidence" value="ECO:0007669"/>
    <property type="project" value="TreeGrafter"/>
</dbReference>
<evidence type="ECO:0000313" key="9">
    <source>
        <dbReference type="EMBL" id="ODV61871.1"/>
    </source>
</evidence>
<dbReference type="SUPFAM" id="SSF52833">
    <property type="entry name" value="Thioredoxin-like"/>
    <property type="match status" value="1"/>
</dbReference>